<comment type="caution">
    <text evidence="1">The sequence shown here is derived from an EMBL/GenBank/DDBJ whole genome shotgun (WGS) entry which is preliminary data.</text>
</comment>
<dbReference type="Proteomes" id="UP000622017">
    <property type="component" value="Unassembled WGS sequence"/>
</dbReference>
<keyword evidence="2" id="KW-1185">Reference proteome</keyword>
<dbReference type="RefSeq" id="WP_187321475.1">
    <property type="nucleotide sequence ID" value="NZ_JACSCY010000027.1"/>
</dbReference>
<sequence>MRQRISWSVVGGRVGVVLGFSFLLGHSTVAQVLRQPAEAPAAEALPAGYVRIPNTRLLLLPPAGFSTAPGFAGLRHGNVAVQVYELPTTNYYTNAASFGPAKITARGGKVLADDAVQVQGYPARLIWAEPQPTRRSYQLAFGDSTFAVLLTTTPYPAADTATGAALRRALLSAHYERGMAADPFARLGFTLDDKASRFAFARQMGNQLIYTQAGSRVEPLGNEPVVTVIPMPFSSAMTAADVADDLITTLRQYGLTDYSVRRTATTHPHELESYEVEAYGKLRGQKVLIFQQVTVLRNTAIALEGIARDDYETNLAEFRKLTQSIRKK</sequence>
<proteinExistence type="predicted"/>
<reference evidence="1 2" key="1">
    <citation type="submission" date="2020-08" db="EMBL/GenBank/DDBJ databases">
        <title>Hymenobacter sp.</title>
        <authorList>
            <person name="Kim M.K."/>
        </authorList>
    </citation>
    <scope>NUCLEOTIDE SEQUENCE [LARGE SCALE GENOMIC DNA]</scope>
    <source>
        <strain evidence="1 2">BT507</strain>
    </source>
</reference>
<name>A0ABR7MRW8_9BACT</name>
<evidence type="ECO:0000313" key="2">
    <source>
        <dbReference type="Proteomes" id="UP000622017"/>
    </source>
</evidence>
<dbReference type="EMBL" id="JACSCY010000027">
    <property type="protein sequence ID" value="MBC6613273.1"/>
    <property type="molecule type" value="Genomic_DNA"/>
</dbReference>
<protein>
    <submittedName>
        <fullName evidence="1">Uncharacterized protein</fullName>
    </submittedName>
</protein>
<organism evidence="1 2">
    <name type="scientific">Hymenobacter citatus</name>
    <dbReference type="NCBI Taxonomy" id="2763506"/>
    <lineage>
        <taxon>Bacteria</taxon>
        <taxon>Pseudomonadati</taxon>
        <taxon>Bacteroidota</taxon>
        <taxon>Cytophagia</taxon>
        <taxon>Cytophagales</taxon>
        <taxon>Hymenobacteraceae</taxon>
        <taxon>Hymenobacter</taxon>
    </lineage>
</organism>
<gene>
    <name evidence="1" type="ORF">H8B15_20295</name>
</gene>
<accession>A0ABR7MRW8</accession>
<evidence type="ECO:0000313" key="1">
    <source>
        <dbReference type="EMBL" id="MBC6613273.1"/>
    </source>
</evidence>